<dbReference type="GO" id="GO:0016020">
    <property type="term" value="C:membrane"/>
    <property type="evidence" value="ECO:0007669"/>
    <property type="project" value="TreeGrafter"/>
</dbReference>
<sequence length="597" mass="65415">MSSLLLPIVVESCQSGRRGRRRSSVNPLGALIPAPNAEYFPPQEGSAIVDEHEHPGTASSSVPSSTIVLSPTETILQLPELPSKLVSAQHCHAVDADKPSSPSTTILGGQRLSTTTLANNVDLRLERLRWRLASGFFAYFLCGWGDGGTMLPYLMADYRISYMTSSSLYAASTIGHPRFMLGTLLVETIVHRLGFYDLEKTHWSWIPSSNLSCRFAPGKFEKQKTGYSPSQGRLLALLLASTLHAMFFVMMGTEAGFWVSFGAYAVAAFARSILTGSNTYFSSGPRGSIGYAFALWSFGGVISPLVCQSAVAAGVPWPKFYFGSLVLSTTNVAFLVLTFKPISAEFLRDHQDAKMKRTLAENDNENWTHEKVFEQDIERKTPKKGQVSRAPTNKKSLLTALKLPYQWSICLFALLYCGCETTTQSLMVSYLLGTRHANPDTVGYVTSGFWGGITVGRCIWGHFMSRLNYTQRKFVIQGCITLICPFPLVIGLTMQILIWKINSNLANSFSTSIIGMVYGPIFPACLTLANDILPLEVRMVSMALEEFFEALFPFIAGAISSSKGVQSLVYVTIPLASTITCIWFLFPSRIPSGAGAV</sequence>
<name>A0A9P5NH41_GYMJU</name>
<evidence type="ECO:0000313" key="8">
    <source>
        <dbReference type="EMBL" id="KAF8887928.1"/>
    </source>
</evidence>
<dbReference type="GO" id="GO:0012505">
    <property type="term" value="C:endomembrane system"/>
    <property type="evidence" value="ECO:0007669"/>
    <property type="project" value="UniProtKB-SubCell"/>
</dbReference>
<evidence type="ECO:0000256" key="5">
    <source>
        <dbReference type="ARBA" id="ARBA00022989"/>
    </source>
</evidence>
<evidence type="ECO:0000256" key="1">
    <source>
        <dbReference type="ARBA" id="ARBA00004127"/>
    </source>
</evidence>
<dbReference type="OrthoDB" id="413079at2759"/>
<evidence type="ECO:0000256" key="4">
    <source>
        <dbReference type="ARBA" id="ARBA00022692"/>
    </source>
</evidence>
<keyword evidence="3" id="KW-0813">Transport</keyword>
<comment type="subcellular location">
    <subcellularLocation>
        <location evidence="1">Endomembrane system</location>
        <topology evidence="1">Multi-pass membrane protein</topology>
    </subcellularLocation>
</comment>
<proteinExistence type="inferred from homology"/>
<feature type="transmembrane region" description="Helical" evidence="7">
    <location>
        <begin position="136"/>
        <end position="156"/>
    </location>
</feature>
<dbReference type="Proteomes" id="UP000724874">
    <property type="component" value="Unassembled WGS sequence"/>
</dbReference>
<evidence type="ECO:0000256" key="3">
    <source>
        <dbReference type="ARBA" id="ARBA00022448"/>
    </source>
</evidence>
<dbReference type="PANTHER" id="PTHR23514:SF3">
    <property type="entry name" value="BYPASS OF STOP CODON PROTEIN 6"/>
    <property type="match status" value="1"/>
</dbReference>
<accession>A0A9P5NH41</accession>
<keyword evidence="9" id="KW-1185">Reference proteome</keyword>
<feature type="transmembrane region" description="Helical" evidence="7">
    <location>
        <begin position="257"/>
        <end position="281"/>
    </location>
</feature>
<comment type="caution">
    <text evidence="8">The sequence shown here is derived from an EMBL/GenBank/DDBJ whole genome shotgun (WGS) entry which is preliminary data.</text>
</comment>
<evidence type="ECO:0000256" key="2">
    <source>
        <dbReference type="ARBA" id="ARBA00008335"/>
    </source>
</evidence>
<comment type="similarity">
    <text evidence="2">Belongs to the major facilitator superfamily.</text>
</comment>
<keyword evidence="4 7" id="KW-0812">Transmembrane</keyword>
<dbReference type="InterPro" id="IPR036259">
    <property type="entry name" value="MFS_trans_sf"/>
</dbReference>
<dbReference type="InterPro" id="IPR051788">
    <property type="entry name" value="MFS_Transporter"/>
</dbReference>
<dbReference type="EMBL" id="JADNYJ010000087">
    <property type="protein sequence ID" value="KAF8887928.1"/>
    <property type="molecule type" value="Genomic_DNA"/>
</dbReference>
<feature type="transmembrane region" description="Helical" evidence="7">
    <location>
        <begin position="474"/>
        <end position="497"/>
    </location>
</feature>
<dbReference type="SUPFAM" id="SSF103473">
    <property type="entry name" value="MFS general substrate transporter"/>
    <property type="match status" value="1"/>
</dbReference>
<feature type="transmembrane region" description="Helical" evidence="7">
    <location>
        <begin position="567"/>
        <end position="586"/>
    </location>
</feature>
<evidence type="ECO:0000256" key="6">
    <source>
        <dbReference type="ARBA" id="ARBA00023136"/>
    </source>
</evidence>
<dbReference type="AlphaFoldDB" id="A0A9P5NH41"/>
<organism evidence="8 9">
    <name type="scientific">Gymnopilus junonius</name>
    <name type="common">Spectacular rustgill mushroom</name>
    <name type="synonym">Gymnopilus spectabilis subsp. junonius</name>
    <dbReference type="NCBI Taxonomy" id="109634"/>
    <lineage>
        <taxon>Eukaryota</taxon>
        <taxon>Fungi</taxon>
        <taxon>Dikarya</taxon>
        <taxon>Basidiomycota</taxon>
        <taxon>Agaricomycotina</taxon>
        <taxon>Agaricomycetes</taxon>
        <taxon>Agaricomycetidae</taxon>
        <taxon>Agaricales</taxon>
        <taxon>Agaricineae</taxon>
        <taxon>Hymenogastraceae</taxon>
        <taxon>Gymnopilus</taxon>
    </lineage>
</organism>
<evidence type="ECO:0000313" key="9">
    <source>
        <dbReference type="Proteomes" id="UP000724874"/>
    </source>
</evidence>
<feature type="transmembrane region" description="Helical" evidence="7">
    <location>
        <begin position="234"/>
        <end position="251"/>
    </location>
</feature>
<gene>
    <name evidence="8" type="ORF">CPB84DRAFT_1684395</name>
</gene>
<evidence type="ECO:0000256" key="7">
    <source>
        <dbReference type="SAM" id="Phobius"/>
    </source>
</evidence>
<feature type="transmembrane region" description="Helical" evidence="7">
    <location>
        <begin position="293"/>
        <end position="314"/>
    </location>
</feature>
<keyword evidence="5 7" id="KW-1133">Transmembrane helix</keyword>
<dbReference type="PANTHER" id="PTHR23514">
    <property type="entry name" value="BYPASS OF STOP CODON PROTEIN 6"/>
    <property type="match status" value="1"/>
</dbReference>
<dbReference type="Gene3D" id="1.20.1250.20">
    <property type="entry name" value="MFS general substrate transporter like domains"/>
    <property type="match status" value="1"/>
</dbReference>
<reference evidence="8" key="1">
    <citation type="submission" date="2020-11" db="EMBL/GenBank/DDBJ databases">
        <authorList>
            <consortium name="DOE Joint Genome Institute"/>
            <person name="Ahrendt S."/>
            <person name="Riley R."/>
            <person name="Andreopoulos W."/>
            <person name="LaButti K."/>
            <person name="Pangilinan J."/>
            <person name="Ruiz-duenas F.J."/>
            <person name="Barrasa J.M."/>
            <person name="Sanchez-Garcia M."/>
            <person name="Camarero S."/>
            <person name="Miyauchi S."/>
            <person name="Serrano A."/>
            <person name="Linde D."/>
            <person name="Babiker R."/>
            <person name="Drula E."/>
            <person name="Ayuso-Fernandez I."/>
            <person name="Pacheco R."/>
            <person name="Padilla G."/>
            <person name="Ferreira P."/>
            <person name="Barriuso J."/>
            <person name="Kellner H."/>
            <person name="Castanera R."/>
            <person name="Alfaro M."/>
            <person name="Ramirez L."/>
            <person name="Pisabarro A.G."/>
            <person name="Kuo A."/>
            <person name="Tritt A."/>
            <person name="Lipzen A."/>
            <person name="He G."/>
            <person name="Yan M."/>
            <person name="Ng V."/>
            <person name="Cullen D."/>
            <person name="Martin F."/>
            <person name="Rosso M.-N."/>
            <person name="Henrissat B."/>
            <person name="Hibbett D."/>
            <person name="Martinez A.T."/>
            <person name="Grigoriev I.V."/>
        </authorList>
    </citation>
    <scope>NUCLEOTIDE SEQUENCE</scope>
    <source>
        <strain evidence="8">AH 44721</strain>
    </source>
</reference>
<protein>
    <submittedName>
        <fullName evidence="8">Major facilitator superfamily domain-containing protein</fullName>
    </submittedName>
</protein>
<keyword evidence="6 7" id="KW-0472">Membrane</keyword>
<feature type="transmembrane region" description="Helical" evidence="7">
    <location>
        <begin position="509"/>
        <end position="530"/>
    </location>
</feature>
<feature type="transmembrane region" description="Helical" evidence="7">
    <location>
        <begin position="320"/>
        <end position="339"/>
    </location>
</feature>